<keyword evidence="6 8" id="KW-0482">Metalloprotease</keyword>
<dbReference type="PANTHER" id="PTHR10942:SF0">
    <property type="entry name" value="LEISHMANOLYSIN-LIKE PEPTIDASE"/>
    <property type="match status" value="1"/>
</dbReference>
<evidence type="ECO:0000256" key="6">
    <source>
        <dbReference type="ARBA" id="ARBA00023049"/>
    </source>
</evidence>
<dbReference type="Gene3D" id="3.90.132.10">
    <property type="entry name" value="Leishmanolysin , domain 2"/>
    <property type="match status" value="1"/>
</dbReference>
<dbReference type="Pfam" id="PF01457">
    <property type="entry name" value="Peptidase_M8"/>
    <property type="match status" value="1"/>
</dbReference>
<dbReference type="OMA" id="YCGSFTV"/>
<dbReference type="Gene3D" id="2.10.55.10">
    <property type="entry name" value="Leishmanolysin domain 3"/>
    <property type="match status" value="1"/>
</dbReference>
<dbReference type="Gene3D" id="3.10.170.20">
    <property type="match status" value="1"/>
</dbReference>
<dbReference type="GO" id="GO:0046872">
    <property type="term" value="F:metal ion binding"/>
    <property type="evidence" value="ECO:0007669"/>
    <property type="project" value="UniProtKB-KW"/>
</dbReference>
<evidence type="ECO:0000256" key="8">
    <source>
        <dbReference type="PIRSR" id="PIRSR601577-2"/>
    </source>
</evidence>
<evidence type="ECO:0000256" key="9">
    <source>
        <dbReference type="SAM" id="Phobius"/>
    </source>
</evidence>
<name>A0A151ZD05_TIELA</name>
<sequence>MRTYLFVILLVTILSIVHINAFDENDLNSIIEKNYNQLMKDLKSQSHKLRDFDEDKQEIPLPLPGYQCQHDAVSGLDRDELMEQNQQYHLNIQKKQSQKSLRDVEEIGKIRITFDNSKLQPNSDSSYSCYSVGQVVTVDATASSSITRACKDDGSVQGGCLYTCTQADVVNSTLTSLISGSIIGTINQVLTEFISVNREVGNLELPNGNCHYGVPIPAAAQSPGIANSDYHVFATVRPTSSSGTIAYAKACVYPTSGATITGRPVAGIINFNPRYFTPFLNNPSGITFREYTKVGLHEMVHALGFSSTFYRFYKNPQGQFYNPAPGSFYTFNGTTPSGVFYETDRCLMTTPTVAAFASAHYACPNLGYQELEDYGGSGTAGSHWEKRSAGEELMLGYVQPMFPLTNLTLSLLQDTGWYGIDFTNAEQLLWGKNLGCDWNIDCTAESWAFPGYWCSTNKQSCSPTRAGKGACTVASYTSNLPYQYQHFANPSVGGIDAITDFCPYTQEIVYCSDESKNQGANGGIGEVFGETSRCFEFSQSSVGGMACLQERCNGLDIEINVLGSWYTCPPGKTLEIETYKIPCPTYYYPCYPVGVPVQPFDSSDIDSGFSLTYSLPLLLSLIVIVTFLMF</sequence>
<dbReference type="OrthoDB" id="527990at2759"/>
<evidence type="ECO:0008006" key="13">
    <source>
        <dbReference type="Google" id="ProtNLM"/>
    </source>
</evidence>
<dbReference type="GO" id="GO:0004222">
    <property type="term" value="F:metalloendopeptidase activity"/>
    <property type="evidence" value="ECO:0007669"/>
    <property type="project" value="InterPro"/>
</dbReference>
<keyword evidence="5 8" id="KW-0862">Zinc</keyword>
<evidence type="ECO:0000256" key="2">
    <source>
        <dbReference type="ARBA" id="ARBA00022670"/>
    </source>
</evidence>
<evidence type="ECO:0000256" key="3">
    <source>
        <dbReference type="ARBA" id="ARBA00022723"/>
    </source>
</evidence>
<keyword evidence="9" id="KW-0472">Membrane</keyword>
<dbReference type="InterPro" id="IPR001577">
    <property type="entry name" value="Peptidase_M8"/>
</dbReference>
<evidence type="ECO:0000256" key="1">
    <source>
        <dbReference type="ARBA" id="ARBA00005860"/>
    </source>
</evidence>
<evidence type="ECO:0000256" key="7">
    <source>
        <dbReference type="PIRSR" id="PIRSR601577-1"/>
    </source>
</evidence>
<evidence type="ECO:0000313" key="11">
    <source>
        <dbReference type="EMBL" id="KYQ91805.1"/>
    </source>
</evidence>
<feature type="active site" evidence="7">
    <location>
        <position position="298"/>
    </location>
</feature>
<keyword evidence="12" id="KW-1185">Reference proteome</keyword>
<keyword evidence="9" id="KW-0812">Transmembrane</keyword>
<feature type="transmembrane region" description="Helical" evidence="9">
    <location>
        <begin position="611"/>
        <end position="629"/>
    </location>
</feature>
<feature type="binding site" evidence="8">
    <location>
        <position position="301"/>
    </location>
    <ligand>
        <name>Zn(2+)</name>
        <dbReference type="ChEBI" id="CHEBI:29105"/>
        <note>catalytic</note>
    </ligand>
</feature>
<evidence type="ECO:0000313" key="12">
    <source>
        <dbReference type="Proteomes" id="UP000076078"/>
    </source>
</evidence>
<evidence type="ECO:0000256" key="10">
    <source>
        <dbReference type="SAM" id="SignalP"/>
    </source>
</evidence>
<dbReference type="GO" id="GO:0016020">
    <property type="term" value="C:membrane"/>
    <property type="evidence" value="ECO:0007669"/>
    <property type="project" value="InterPro"/>
</dbReference>
<dbReference type="InParanoid" id="A0A151ZD05"/>
<keyword evidence="10" id="KW-0732">Signal</keyword>
<proteinExistence type="inferred from homology"/>
<protein>
    <recommendedName>
        <fullName evidence="13">Peptidase M8</fullName>
    </recommendedName>
</protein>
<dbReference type="FunFam" id="3.90.132.10:FF:000001">
    <property type="entry name" value="leishmanolysin-like peptidase isoform X2"/>
    <property type="match status" value="1"/>
</dbReference>
<evidence type="ECO:0000256" key="5">
    <source>
        <dbReference type="ARBA" id="ARBA00022833"/>
    </source>
</evidence>
<comment type="caution">
    <text evidence="11">The sequence shown here is derived from an EMBL/GenBank/DDBJ whole genome shotgun (WGS) entry which is preliminary data.</text>
</comment>
<keyword evidence="4" id="KW-0378">Hydrolase</keyword>
<dbReference type="Proteomes" id="UP000076078">
    <property type="component" value="Unassembled WGS sequence"/>
</dbReference>
<feature type="chain" id="PRO_5007593134" description="Peptidase M8" evidence="10">
    <location>
        <begin position="22"/>
        <end position="630"/>
    </location>
</feature>
<keyword evidence="9" id="KW-1133">Transmembrane helix</keyword>
<dbReference type="EMBL" id="LODT01000034">
    <property type="protein sequence ID" value="KYQ91805.1"/>
    <property type="molecule type" value="Genomic_DNA"/>
</dbReference>
<comment type="similarity">
    <text evidence="1">Belongs to the peptidase M8 family.</text>
</comment>
<organism evidence="11 12">
    <name type="scientific">Tieghemostelium lacteum</name>
    <name type="common">Slime mold</name>
    <name type="synonym">Dictyostelium lacteum</name>
    <dbReference type="NCBI Taxonomy" id="361077"/>
    <lineage>
        <taxon>Eukaryota</taxon>
        <taxon>Amoebozoa</taxon>
        <taxon>Evosea</taxon>
        <taxon>Eumycetozoa</taxon>
        <taxon>Dictyostelia</taxon>
        <taxon>Dictyosteliales</taxon>
        <taxon>Raperosteliaceae</taxon>
        <taxon>Tieghemostelium</taxon>
    </lineage>
</organism>
<comment type="cofactor">
    <cofactor evidence="8">
        <name>Zn(2+)</name>
        <dbReference type="ChEBI" id="CHEBI:29105"/>
    </cofactor>
    <text evidence="8">Binds 1 zinc ion per subunit.</text>
</comment>
<dbReference type="AlphaFoldDB" id="A0A151ZD05"/>
<dbReference type="GO" id="GO:0005737">
    <property type="term" value="C:cytoplasm"/>
    <property type="evidence" value="ECO:0007669"/>
    <property type="project" value="TreeGrafter"/>
</dbReference>
<keyword evidence="2" id="KW-0645">Protease</keyword>
<feature type="signal peptide" evidence="10">
    <location>
        <begin position="1"/>
        <end position="21"/>
    </location>
</feature>
<gene>
    <name evidence="11" type="ORF">DLAC_07601</name>
</gene>
<accession>A0A151ZD05</accession>
<keyword evidence="3 8" id="KW-0479">Metal-binding</keyword>
<evidence type="ECO:0000256" key="4">
    <source>
        <dbReference type="ARBA" id="ARBA00022801"/>
    </source>
</evidence>
<dbReference type="GO" id="GO:0006508">
    <property type="term" value="P:proteolysis"/>
    <property type="evidence" value="ECO:0007669"/>
    <property type="project" value="UniProtKB-KW"/>
</dbReference>
<dbReference type="GO" id="GO:0007155">
    <property type="term" value="P:cell adhesion"/>
    <property type="evidence" value="ECO:0007669"/>
    <property type="project" value="InterPro"/>
</dbReference>
<dbReference type="SUPFAM" id="SSF55486">
    <property type="entry name" value="Metalloproteases ('zincins'), catalytic domain"/>
    <property type="match status" value="1"/>
</dbReference>
<feature type="binding site" evidence="8">
    <location>
        <position position="297"/>
    </location>
    <ligand>
        <name>Zn(2+)</name>
        <dbReference type="ChEBI" id="CHEBI:29105"/>
        <note>catalytic</note>
    </ligand>
</feature>
<reference evidence="11 12" key="1">
    <citation type="submission" date="2015-12" db="EMBL/GenBank/DDBJ databases">
        <title>Dictyostelia acquired genes for synthesis and detection of signals that induce cell-type specialization by lateral gene transfer from prokaryotes.</title>
        <authorList>
            <person name="Gloeckner G."/>
            <person name="Schaap P."/>
        </authorList>
    </citation>
    <scope>NUCLEOTIDE SEQUENCE [LARGE SCALE GENOMIC DNA]</scope>
    <source>
        <strain evidence="11 12">TK</strain>
    </source>
</reference>
<feature type="binding site" evidence="8">
    <location>
        <position position="383"/>
    </location>
    <ligand>
        <name>Zn(2+)</name>
        <dbReference type="ChEBI" id="CHEBI:29105"/>
        <note>catalytic</note>
    </ligand>
</feature>
<dbReference type="PANTHER" id="PTHR10942">
    <property type="entry name" value="LEISHMANOLYSIN-LIKE PEPTIDASE"/>
    <property type="match status" value="1"/>
</dbReference>